<evidence type="ECO:0000256" key="6">
    <source>
        <dbReference type="ARBA" id="ARBA00022679"/>
    </source>
</evidence>
<organism evidence="11 12">
    <name type="scientific">Musa troglodytarum</name>
    <name type="common">fe'i banana</name>
    <dbReference type="NCBI Taxonomy" id="320322"/>
    <lineage>
        <taxon>Eukaryota</taxon>
        <taxon>Viridiplantae</taxon>
        <taxon>Streptophyta</taxon>
        <taxon>Embryophyta</taxon>
        <taxon>Tracheophyta</taxon>
        <taxon>Spermatophyta</taxon>
        <taxon>Magnoliopsida</taxon>
        <taxon>Liliopsida</taxon>
        <taxon>Zingiberales</taxon>
        <taxon>Musaceae</taxon>
        <taxon>Musa</taxon>
    </lineage>
</organism>
<dbReference type="PANTHER" id="PTHR43523:SF12">
    <property type="entry name" value="GLUCOSE-1-PHOSPHATE ADENYLYLTRANSFERASE LARGE SUBUNIT 1, CHLOROPLASTIC-RELATED"/>
    <property type="match status" value="1"/>
</dbReference>
<dbReference type="AlphaFoldDB" id="A0A9E7GT87"/>
<evidence type="ECO:0000256" key="3">
    <source>
        <dbReference type="ARBA" id="ARBA00010443"/>
    </source>
</evidence>
<sequence>MLDADVTDSVVGEGCVIKNCKIHHSVIGLRSCILEGAVVEDSLLMGADYYETDADKRLLAAKGSVPIGIGRNSHVKRAIIDKNARIGENVKIINCDSVKEAARETDGYFIKSGIVTVIKGALIPSGTSLRLSSSSTVIELIHPILKFHQFIFDYVGISFKKDGS</sequence>
<keyword evidence="7" id="KW-0548">Nucleotidyltransferase</keyword>
<reference evidence="11" key="1">
    <citation type="submission" date="2022-05" db="EMBL/GenBank/DDBJ databases">
        <title>The Musa troglodytarum L. genome provides insights into the mechanism of non-climacteric behaviour and enrichment of carotenoids.</title>
        <authorList>
            <person name="Wang J."/>
        </authorList>
    </citation>
    <scope>NUCLEOTIDE SEQUENCE</scope>
    <source>
        <tissue evidence="11">Leaf</tissue>
    </source>
</reference>
<dbReference type="Proteomes" id="UP001055439">
    <property type="component" value="Chromosome 7"/>
</dbReference>
<dbReference type="GO" id="GO:0008878">
    <property type="term" value="F:glucose-1-phosphate adenylyltransferase activity"/>
    <property type="evidence" value="ECO:0007669"/>
    <property type="project" value="UniProtKB-EC"/>
</dbReference>
<dbReference type="Pfam" id="PF25247">
    <property type="entry name" value="LbH_GLGC"/>
    <property type="match status" value="1"/>
</dbReference>
<comment type="catalytic activity">
    <reaction evidence="1">
        <text>alpha-D-glucose 1-phosphate + ATP + H(+) = ADP-alpha-D-glucose + diphosphate</text>
        <dbReference type="Rhea" id="RHEA:12120"/>
        <dbReference type="ChEBI" id="CHEBI:15378"/>
        <dbReference type="ChEBI" id="CHEBI:30616"/>
        <dbReference type="ChEBI" id="CHEBI:33019"/>
        <dbReference type="ChEBI" id="CHEBI:57498"/>
        <dbReference type="ChEBI" id="CHEBI:58601"/>
        <dbReference type="EC" id="2.7.7.27"/>
    </reaction>
</comment>
<dbReference type="InterPro" id="IPR011831">
    <property type="entry name" value="ADP-Glc_PPase"/>
</dbReference>
<evidence type="ECO:0000256" key="9">
    <source>
        <dbReference type="ARBA" id="ARBA00022840"/>
    </source>
</evidence>
<evidence type="ECO:0000256" key="5">
    <source>
        <dbReference type="ARBA" id="ARBA00022533"/>
    </source>
</evidence>
<dbReference type="OrthoDB" id="1733332at2759"/>
<dbReference type="PANTHER" id="PTHR43523">
    <property type="entry name" value="GLUCOSE-1-PHOSPHATE ADENYLYLTRANSFERASE-RELATED"/>
    <property type="match status" value="1"/>
</dbReference>
<accession>A0A9E7GT87</accession>
<dbReference type="EC" id="2.7.7.27" evidence="4"/>
<evidence type="ECO:0000256" key="4">
    <source>
        <dbReference type="ARBA" id="ARBA00012460"/>
    </source>
</evidence>
<evidence type="ECO:0000256" key="7">
    <source>
        <dbReference type="ARBA" id="ARBA00022695"/>
    </source>
</evidence>
<name>A0A9E7GT87_9LILI</name>
<dbReference type="GO" id="GO:0019252">
    <property type="term" value="P:starch biosynthetic process"/>
    <property type="evidence" value="ECO:0007669"/>
    <property type="project" value="UniProtKB-KW"/>
</dbReference>
<keyword evidence="6" id="KW-0808">Transferase</keyword>
<dbReference type="GO" id="GO:0005524">
    <property type="term" value="F:ATP binding"/>
    <property type="evidence" value="ECO:0007669"/>
    <property type="project" value="UniProtKB-KW"/>
</dbReference>
<dbReference type="FunFam" id="2.160.10.10:FF:000010">
    <property type="entry name" value="Glucose-1-phosphate adenylyltransferase"/>
    <property type="match status" value="1"/>
</dbReference>
<comment type="pathway">
    <text evidence="2">Glycan biosynthesis; starch biosynthesis.</text>
</comment>
<comment type="similarity">
    <text evidence="3">Belongs to the bacterial/plant glucose-1-phosphate adenylyltransferase family.</text>
</comment>
<evidence type="ECO:0000313" key="12">
    <source>
        <dbReference type="Proteomes" id="UP001055439"/>
    </source>
</evidence>
<evidence type="ECO:0000313" key="11">
    <source>
        <dbReference type="EMBL" id="URE20665.1"/>
    </source>
</evidence>
<keyword evidence="10" id="KW-0750">Starch biosynthesis</keyword>
<evidence type="ECO:0000256" key="10">
    <source>
        <dbReference type="ARBA" id="ARBA00022922"/>
    </source>
</evidence>
<dbReference type="SUPFAM" id="SSF51161">
    <property type="entry name" value="Trimeric LpxA-like enzymes"/>
    <property type="match status" value="1"/>
</dbReference>
<evidence type="ECO:0000256" key="8">
    <source>
        <dbReference type="ARBA" id="ARBA00022741"/>
    </source>
</evidence>
<evidence type="ECO:0000256" key="1">
    <source>
        <dbReference type="ARBA" id="ARBA00000956"/>
    </source>
</evidence>
<dbReference type="EMBL" id="CP097509">
    <property type="protein sequence ID" value="URE20665.1"/>
    <property type="molecule type" value="Genomic_DNA"/>
</dbReference>
<proteinExistence type="inferred from homology"/>
<keyword evidence="12" id="KW-1185">Reference proteome</keyword>
<dbReference type="GO" id="GO:0005978">
    <property type="term" value="P:glycogen biosynthetic process"/>
    <property type="evidence" value="ECO:0007669"/>
    <property type="project" value="InterPro"/>
</dbReference>
<dbReference type="Gene3D" id="2.160.10.10">
    <property type="entry name" value="Hexapeptide repeat proteins"/>
    <property type="match status" value="1"/>
</dbReference>
<keyword evidence="8" id="KW-0547">Nucleotide-binding</keyword>
<keyword evidence="5" id="KW-0021">Allosteric enzyme</keyword>
<gene>
    <name evidence="11" type="ORF">MUK42_07761</name>
</gene>
<keyword evidence="9" id="KW-0067">ATP-binding</keyword>
<evidence type="ECO:0000256" key="2">
    <source>
        <dbReference type="ARBA" id="ARBA00004727"/>
    </source>
</evidence>
<dbReference type="InterPro" id="IPR011004">
    <property type="entry name" value="Trimer_LpxA-like_sf"/>
</dbReference>
<dbReference type="CDD" id="cd04651">
    <property type="entry name" value="LbH_G1P_AT_C"/>
    <property type="match status" value="1"/>
</dbReference>
<protein>
    <recommendedName>
        <fullName evidence="4">glucose-1-phosphate adenylyltransferase</fullName>
        <ecNumber evidence="4">2.7.7.27</ecNumber>
    </recommendedName>
</protein>